<dbReference type="SUPFAM" id="SSF51182">
    <property type="entry name" value="RmlC-like cupins"/>
    <property type="match status" value="1"/>
</dbReference>
<name>A0A0A7S043_FRIPE</name>
<reference evidence="2 3" key="1">
    <citation type="journal article" date="2014" name="Appl. Environ. Microbiol.">
        <title>Gut symbionts from distinct hosts exhibit genotoxic activity via divergent colibactin biosynthetic pathways.</title>
        <authorList>
            <person name="Engel P."/>
            <person name="Vizcaino M.I."/>
            <person name="Crawford J.M."/>
        </authorList>
    </citation>
    <scope>NUCLEOTIDE SEQUENCE [LARGE SCALE GENOMIC DNA]</scope>
    <source>
        <strain evidence="2 3">PEB0191</strain>
    </source>
</reference>
<dbReference type="OrthoDB" id="9801227at2"/>
<proteinExistence type="predicted"/>
<dbReference type="Proteomes" id="UP000030901">
    <property type="component" value="Chromosome"/>
</dbReference>
<dbReference type="KEGG" id="fpp:FPB0191_01055"/>
<dbReference type="Gene3D" id="2.60.120.10">
    <property type="entry name" value="Jelly Rolls"/>
    <property type="match status" value="1"/>
</dbReference>
<keyword evidence="3" id="KW-1185">Reference proteome</keyword>
<evidence type="ECO:0000313" key="2">
    <source>
        <dbReference type="EMBL" id="AJA44879.1"/>
    </source>
</evidence>
<dbReference type="InterPro" id="IPR025979">
    <property type="entry name" value="ChrR-like_cupin_dom"/>
</dbReference>
<dbReference type="EMBL" id="CP009056">
    <property type="protein sequence ID" value="AJA44879.1"/>
    <property type="molecule type" value="Genomic_DNA"/>
</dbReference>
<dbReference type="InterPro" id="IPR011051">
    <property type="entry name" value="RmlC_Cupin_sf"/>
</dbReference>
<evidence type="ECO:0000259" key="1">
    <source>
        <dbReference type="Pfam" id="PF12973"/>
    </source>
</evidence>
<dbReference type="STRING" id="1267021.FPB0191_01055"/>
<organism evidence="2 3">
    <name type="scientific">Frischella perrara</name>
    <dbReference type="NCBI Taxonomy" id="1267021"/>
    <lineage>
        <taxon>Bacteria</taxon>
        <taxon>Pseudomonadati</taxon>
        <taxon>Pseudomonadota</taxon>
        <taxon>Gammaproteobacteria</taxon>
        <taxon>Orbales</taxon>
        <taxon>Orbaceae</taxon>
        <taxon>Frischella</taxon>
    </lineage>
</organism>
<accession>A0A0A7S043</accession>
<protein>
    <submittedName>
        <fullName evidence="2">ChrR Cupin-like domain protein</fullName>
    </submittedName>
</protein>
<sequence length="143" mass="15645">MEFKTPPDQRDSVINLGFPQDIQLPDSMQFVPYQKGLREGVDISVIFDETVNNPKGPDLAFLRYEPGAYVPGHVHMGFETVLVLNGDYIENGQVFTAGNFIVRAPGTCHSMASKGGCTILASRYIPVKQLVDGLADDGKKDAK</sequence>
<dbReference type="InterPro" id="IPR014710">
    <property type="entry name" value="RmlC-like_jellyroll"/>
</dbReference>
<gene>
    <name evidence="2" type="ORF">FPB0191_01055</name>
</gene>
<dbReference type="RefSeq" id="WP_052236791.1">
    <property type="nucleotide sequence ID" value="NZ_CP009056.1"/>
</dbReference>
<feature type="domain" description="ChrR-like cupin" evidence="1">
    <location>
        <begin position="29"/>
        <end position="121"/>
    </location>
</feature>
<evidence type="ECO:0000313" key="3">
    <source>
        <dbReference type="Proteomes" id="UP000030901"/>
    </source>
</evidence>
<dbReference type="AlphaFoldDB" id="A0A0A7S043"/>
<dbReference type="HOGENOM" id="CLU_1803360_0_0_6"/>
<dbReference type="Pfam" id="PF12973">
    <property type="entry name" value="Cupin_7"/>
    <property type="match status" value="1"/>
</dbReference>